<reference evidence="1 2" key="1">
    <citation type="submission" date="2016-10" db="EMBL/GenBank/DDBJ databases">
        <title>Silvanigrella aquatica sp. nov., isolated from a freshwater lake located in the Black Forest, Germany, description of Silvanigrellaceae fam. nov., Silvanigrellales ord. nov., reclassification of the order Bdellovibrionales in the class Oligoflexia, reclassification of the families Bacteriovoracaceae and Halobacteriovoraceae in the new order Bacteriovoracales ord. nov., and reclassification of the family Pseudobacteriovoracaceae in the order Oligoflexiales.</title>
        <authorList>
            <person name="Hahn M.W."/>
            <person name="Schmidt J."/>
            <person name="Koll U."/>
            <person name="Rohde M."/>
            <person name="Verbag S."/>
            <person name="Pitt A."/>
            <person name="Nakai R."/>
            <person name="Naganuma T."/>
            <person name="Lang E."/>
        </authorList>
    </citation>
    <scope>NUCLEOTIDE SEQUENCE [LARGE SCALE GENOMIC DNA]</scope>
    <source>
        <strain evidence="1 2">MWH-Nonnen-W8red</strain>
    </source>
</reference>
<name>A0A1L4D3V7_9BACT</name>
<dbReference type="EMBL" id="CP017834">
    <property type="protein sequence ID" value="APJ04869.1"/>
    <property type="molecule type" value="Genomic_DNA"/>
</dbReference>
<dbReference type="Proteomes" id="UP000184731">
    <property type="component" value="Chromosome"/>
</dbReference>
<dbReference type="STRING" id="1915309.AXG55_13595"/>
<evidence type="ECO:0000313" key="2">
    <source>
        <dbReference type="Proteomes" id="UP000184731"/>
    </source>
</evidence>
<evidence type="ECO:0000313" key="1">
    <source>
        <dbReference type="EMBL" id="APJ04869.1"/>
    </source>
</evidence>
<dbReference type="AlphaFoldDB" id="A0A1L4D3V7"/>
<keyword evidence="2" id="KW-1185">Reference proteome</keyword>
<evidence type="ECO:0008006" key="3">
    <source>
        <dbReference type="Google" id="ProtNLM"/>
    </source>
</evidence>
<proteinExistence type="predicted"/>
<dbReference type="KEGG" id="saqi:AXG55_13595"/>
<dbReference type="OrthoDB" id="8887208at2"/>
<dbReference type="RefSeq" id="WP_148698628.1">
    <property type="nucleotide sequence ID" value="NZ_CP017834.1"/>
</dbReference>
<organism evidence="1 2">
    <name type="scientific">Silvanigrella aquatica</name>
    <dbReference type="NCBI Taxonomy" id="1915309"/>
    <lineage>
        <taxon>Bacteria</taxon>
        <taxon>Pseudomonadati</taxon>
        <taxon>Bdellovibrionota</taxon>
        <taxon>Oligoflexia</taxon>
        <taxon>Silvanigrellales</taxon>
        <taxon>Silvanigrellaceae</taxon>
        <taxon>Silvanigrella</taxon>
    </lineage>
</organism>
<gene>
    <name evidence="1" type="ORF">AXG55_13595</name>
</gene>
<protein>
    <recommendedName>
        <fullName evidence="3">Outer membrane protein beta-barrel domain-containing protein</fullName>
    </recommendedName>
</protein>
<sequence length="292" mass="33527">MKIWIFLIILLNPLLLYAENNESSKNNTLLNSKQEHGFWEGEWYISWGYNKDYWKPSDIHVSQPALGNDFTIHNVVAEDFPMWNTGLFNKDLTDPEYSIRLGHFIDKERSIALELNYDHTKYSSNLDQSARVTGIINGSYVDSYQTLSNDYFHYNLHNGANHIMINIVKRLPLFGELNQTFSMAGLIKVGAGIMLPHAENRIMGNDNNVGTKKLGNYIGTKSGWWQLNGWTVGVEGGLRYIVWNPIYLEFAVKEAYARLYNVPVYMGTAQQTLWMTELILSLGYTFDSLSKD</sequence>
<accession>A0A1L4D3V7</accession>